<dbReference type="PANTHER" id="PTHR47099:SF1">
    <property type="entry name" value="METHYLCOBAMIDE:COM METHYLTRANSFERASE MTBA"/>
    <property type="match status" value="1"/>
</dbReference>
<proteinExistence type="predicted"/>
<organism evidence="2 3">
    <name type="scientific">Paenibacillus forsythiae</name>
    <dbReference type="NCBI Taxonomy" id="365616"/>
    <lineage>
        <taxon>Bacteria</taxon>
        <taxon>Bacillati</taxon>
        <taxon>Bacillota</taxon>
        <taxon>Bacilli</taxon>
        <taxon>Bacillales</taxon>
        <taxon>Paenibacillaceae</taxon>
        <taxon>Paenibacillus</taxon>
    </lineage>
</organism>
<dbReference type="InterPro" id="IPR052024">
    <property type="entry name" value="Methanogen_methyltrans"/>
</dbReference>
<reference evidence="2 3" key="1">
    <citation type="submission" date="2023-07" db="EMBL/GenBank/DDBJ databases">
        <title>Genomic Encyclopedia of Type Strains, Phase IV (KMG-IV): sequencing the most valuable type-strain genomes for metagenomic binning, comparative biology and taxonomic classification.</title>
        <authorList>
            <person name="Goeker M."/>
        </authorList>
    </citation>
    <scope>NUCLEOTIDE SEQUENCE [LARGE SCALE GENOMIC DNA]</scope>
    <source>
        <strain evidence="2 3">T98</strain>
    </source>
</reference>
<dbReference type="PANTHER" id="PTHR47099">
    <property type="entry name" value="METHYLCOBAMIDE:COM METHYLTRANSFERASE MTBA"/>
    <property type="match status" value="1"/>
</dbReference>
<keyword evidence="2" id="KW-0456">Lyase</keyword>
<comment type="caution">
    <text evidence="2">The sequence shown here is derived from an EMBL/GenBank/DDBJ whole genome shotgun (WGS) entry which is preliminary data.</text>
</comment>
<feature type="domain" description="Uroporphyrinogen decarboxylase (URO-D)" evidence="1">
    <location>
        <begin position="85"/>
        <end position="341"/>
    </location>
</feature>
<accession>A0ABU3H671</accession>
<evidence type="ECO:0000313" key="2">
    <source>
        <dbReference type="EMBL" id="MDT3426216.1"/>
    </source>
</evidence>
<protein>
    <submittedName>
        <fullName evidence="2">Uroporphyrinogen decarboxylase</fullName>
        <ecNumber evidence="2">4.1.1.37</ecNumber>
    </submittedName>
</protein>
<dbReference type="Gene3D" id="3.20.20.210">
    <property type="match status" value="1"/>
</dbReference>
<dbReference type="RefSeq" id="WP_025702980.1">
    <property type="nucleotide sequence ID" value="NZ_JAUSUY010000006.1"/>
</dbReference>
<dbReference type="InterPro" id="IPR000257">
    <property type="entry name" value="Uroporphyrinogen_deCOase"/>
</dbReference>
<dbReference type="Pfam" id="PF01208">
    <property type="entry name" value="URO-D"/>
    <property type="match status" value="1"/>
</dbReference>
<dbReference type="GO" id="GO:0004853">
    <property type="term" value="F:uroporphyrinogen decarboxylase activity"/>
    <property type="evidence" value="ECO:0007669"/>
    <property type="project" value="UniProtKB-EC"/>
</dbReference>
<name>A0ABU3H671_9BACL</name>
<gene>
    <name evidence="2" type="ORF">J2Z22_001742</name>
</gene>
<keyword evidence="3" id="KW-1185">Reference proteome</keyword>
<evidence type="ECO:0000313" key="3">
    <source>
        <dbReference type="Proteomes" id="UP001248709"/>
    </source>
</evidence>
<dbReference type="EMBL" id="JAUSUY010000006">
    <property type="protein sequence ID" value="MDT3426216.1"/>
    <property type="molecule type" value="Genomic_DNA"/>
</dbReference>
<dbReference type="InterPro" id="IPR038071">
    <property type="entry name" value="UROD/MetE-like_sf"/>
</dbReference>
<sequence length="344" mass="39338">MRPYERLKAMLEGRRIDRPGAALWKHISLVDRDPVEFVNHTIRLQESNDWDFVKLGYNGFYFVEGWGAQLKWPKTEAEANNMYSSPPYLKYVIDDPCEWDSFKPISVKTGPLAREIEATKRIVDRFKGDVPVLPTIFSPLTSAQEMTGSYVRPHMMMAQLRYHPERVHKALGIITEVTLEFIEELIKAGVDGVFFATQFALADLISPAAHSEFGRAYDLAVLNALKGRTWFNMVHLHGTGELMFDEIKDYPIQAFNWEDRRTSLSLKKAREKTDKILIGGIEQVEDFLQPDRAVLKERMRDRIQDALEQTGDNKLIIAPGCTVPSHVPESSFGVLKEAVEEFGY</sequence>
<dbReference type="SUPFAM" id="SSF51726">
    <property type="entry name" value="UROD/MetE-like"/>
    <property type="match status" value="1"/>
</dbReference>
<evidence type="ECO:0000259" key="1">
    <source>
        <dbReference type="Pfam" id="PF01208"/>
    </source>
</evidence>
<dbReference type="EC" id="4.1.1.37" evidence="2"/>
<dbReference type="Proteomes" id="UP001248709">
    <property type="component" value="Unassembled WGS sequence"/>
</dbReference>